<organism evidence="1 2">
    <name type="scientific">Paraglaciecola arctica BSs20135</name>
    <dbReference type="NCBI Taxonomy" id="493475"/>
    <lineage>
        <taxon>Bacteria</taxon>
        <taxon>Pseudomonadati</taxon>
        <taxon>Pseudomonadota</taxon>
        <taxon>Gammaproteobacteria</taxon>
        <taxon>Alteromonadales</taxon>
        <taxon>Alteromonadaceae</taxon>
        <taxon>Paraglaciecola</taxon>
    </lineage>
</organism>
<dbReference type="Proteomes" id="UP000006327">
    <property type="component" value="Unassembled WGS sequence"/>
</dbReference>
<sequence>MNSKLNDGKAIKLFVGIAEAFSLLTFPPTECSPLIYSFL</sequence>
<gene>
    <name evidence="1" type="ORF">GARC_1318</name>
</gene>
<name>K6XCF8_9ALTE</name>
<evidence type="ECO:0000313" key="1">
    <source>
        <dbReference type="EMBL" id="GAC18294.1"/>
    </source>
</evidence>
<proteinExistence type="predicted"/>
<evidence type="ECO:0000313" key="2">
    <source>
        <dbReference type="Proteomes" id="UP000006327"/>
    </source>
</evidence>
<comment type="caution">
    <text evidence="1">The sequence shown here is derived from an EMBL/GenBank/DDBJ whole genome shotgun (WGS) entry which is preliminary data.</text>
</comment>
<dbReference type="EMBL" id="BAEO01000015">
    <property type="protein sequence ID" value="GAC18294.1"/>
    <property type="molecule type" value="Genomic_DNA"/>
</dbReference>
<reference evidence="1 2" key="1">
    <citation type="journal article" date="2017" name="Antonie Van Leeuwenhoek">
        <title>Rhizobium rhizosphaerae sp. nov., a novel species isolated from rice rhizosphere.</title>
        <authorList>
            <person name="Zhao J.J."/>
            <person name="Zhang J."/>
            <person name="Zhang R.J."/>
            <person name="Zhang C.W."/>
            <person name="Yin H.Q."/>
            <person name="Zhang X.X."/>
        </authorList>
    </citation>
    <scope>NUCLEOTIDE SEQUENCE [LARGE SCALE GENOMIC DNA]</scope>
    <source>
        <strain evidence="1 2">BSs20135</strain>
    </source>
</reference>
<dbReference type="AlphaFoldDB" id="K6XCF8"/>
<protein>
    <submittedName>
        <fullName evidence="1">Uncharacterized protein</fullName>
    </submittedName>
</protein>
<accession>K6XCF8</accession>
<keyword evidence="2" id="KW-1185">Reference proteome</keyword>